<keyword evidence="8" id="KW-1185">Reference proteome</keyword>
<gene>
    <name evidence="7" type="ORF">EDC14_102085</name>
</gene>
<dbReference type="Gene3D" id="3.30.70.20">
    <property type="match status" value="1"/>
</dbReference>
<dbReference type="InterPro" id="IPR007202">
    <property type="entry name" value="4Fe-4S_dom"/>
</dbReference>
<dbReference type="Gene3D" id="3.30.450.20">
    <property type="entry name" value="PAS domain"/>
    <property type="match status" value="1"/>
</dbReference>
<dbReference type="PROSITE" id="PS51656">
    <property type="entry name" value="4FE4S"/>
    <property type="match status" value="1"/>
</dbReference>
<dbReference type="SUPFAM" id="SSF53920">
    <property type="entry name" value="Fe-only hydrogenase"/>
    <property type="match status" value="1"/>
</dbReference>
<dbReference type="Pfam" id="PF00989">
    <property type="entry name" value="PAS"/>
    <property type="match status" value="1"/>
</dbReference>
<evidence type="ECO:0000256" key="2">
    <source>
        <dbReference type="ARBA" id="ARBA00022723"/>
    </source>
</evidence>
<dbReference type="InterPro" id="IPR035965">
    <property type="entry name" value="PAS-like_dom_sf"/>
</dbReference>
<evidence type="ECO:0000259" key="5">
    <source>
        <dbReference type="PROSITE" id="PS51379"/>
    </source>
</evidence>
<dbReference type="InterPro" id="IPR004108">
    <property type="entry name" value="Fe_hydrogenase_lsu_C"/>
</dbReference>
<dbReference type="InterPro" id="IPR013767">
    <property type="entry name" value="PAS_fold"/>
</dbReference>
<evidence type="ECO:0000256" key="1">
    <source>
        <dbReference type="ARBA" id="ARBA00022485"/>
    </source>
</evidence>
<feature type="domain" description="4Fe-4S" evidence="6">
    <location>
        <begin position="352"/>
        <end position="413"/>
    </location>
</feature>
<dbReference type="Proteomes" id="UP000295008">
    <property type="component" value="Unassembled WGS sequence"/>
</dbReference>
<organism evidence="7 8">
    <name type="scientific">Hydrogenispora ethanolica</name>
    <dbReference type="NCBI Taxonomy" id="1082276"/>
    <lineage>
        <taxon>Bacteria</taxon>
        <taxon>Bacillati</taxon>
        <taxon>Bacillota</taxon>
        <taxon>Hydrogenispora</taxon>
    </lineage>
</organism>
<dbReference type="Pfam" id="PF02906">
    <property type="entry name" value="Fe_hyd_lg_C"/>
    <property type="match status" value="1"/>
</dbReference>
<reference evidence="7 8" key="1">
    <citation type="submission" date="2019-03" db="EMBL/GenBank/DDBJ databases">
        <title>Genomic Encyclopedia of Type Strains, Phase IV (KMG-IV): sequencing the most valuable type-strain genomes for metagenomic binning, comparative biology and taxonomic classification.</title>
        <authorList>
            <person name="Goeker M."/>
        </authorList>
    </citation>
    <scope>NUCLEOTIDE SEQUENCE [LARGE SCALE GENOMIC DNA]</scope>
    <source>
        <strain evidence="7 8">LX-B</strain>
    </source>
</reference>
<accession>A0A4R1RDT7</accession>
<evidence type="ECO:0000313" key="8">
    <source>
        <dbReference type="Proteomes" id="UP000295008"/>
    </source>
</evidence>
<dbReference type="InterPro" id="IPR000014">
    <property type="entry name" value="PAS"/>
</dbReference>
<protein>
    <submittedName>
        <fullName evidence="7">Iron only hydrogenase large subunit-like protein</fullName>
    </submittedName>
</protein>
<dbReference type="Gene3D" id="3.40.950.10">
    <property type="entry name" value="Fe-only Hydrogenase (Larger Subunit), Chain L, domain 3"/>
    <property type="match status" value="1"/>
</dbReference>
<dbReference type="OrthoDB" id="9798098at2"/>
<feature type="domain" description="4Fe-4S ferredoxin-type" evidence="5">
    <location>
        <begin position="2"/>
        <end position="30"/>
    </location>
</feature>
<dbReference type="InterPro" id="IPR050340">
    <property type="entry name" value="Cytosolic_Fe-S_CAF"/>
</dbReference>
<keyword evidence="3" id="KW-0408">Iron</keyword>
<dbReference type="Pfam" id="PF04060">
    <property type="entry name" value="FeS"/>
    <property type="match status" value="1"/>
</dbReference>
<dbReference type="SMART" id="SM00091">
    <property type="entry name" value="PAS"/>
    <property type="match status" value="1"/>
</dbReference>
<dbReference type="CDD" id="cd00130">
    <property type="entry name" value="PAS"/>
    <property type="match status" value="1"/>
</dbReference>
<dbReference type="RefSeq" id="WP_132015322.1">
    <property type="nucleotide sequence ID" value="NZ_SLUN01000020.1"/>
</dbReference>
<dbReference type="InterPro" id="IPR017900">
    <property type="entry name" value="4Fe4S_Fe_S_CS"/>
</dbReference>
<keyword evidence="2" id="KW-0479">Metal-binding</keyword>
<dbReference type="InterPro" id="IPR009016">
    <property type="entry name" value="Fe_hydrogenase"/>
</dbReference>
<keyword evidence="1" id="KW-0004">4Fe-4S</keyword>
<sequence>MNTIITSKARCRDCYKCIRHCPVKAIGLNDGQAWVDKGKCILCGRCIGDCPPKAKSMAAQLPQVESFLAAEAPIVFSLAPSYLAATSYATPWKIVAALKKLPNARVEETALGAELIGREYHRIVAEERKNTAISSCCPVIVNLIEKYFPKLVPVLAGLISPMKAHGQMIKQERGEATKVVFIGPCLAKKAEPNFEDPHNPIDAVLTFEELESWLQAKEIFPEVLADQRPDRASARAGVFPLKQGILKVAGIADGLEQEFLSVTGVEECIDTFRDLEDGLIAPRFIEAMACKGGCIGGPALGNALGVNARRQRLFQFVKTAAGSGCQTDLPYALLRREHVPVQQTGYVPNEMEIREVLRLTGKNKPEDETNCGGCGYSSCREKAIAVLQGMAEPEMCIPYMKEKAESFANAIVDTTLNAIIVVDKDLIVQDMNPAAERLFNRKYIPSKGKPLSVFIDPSDFAKVWETQDILVDHLRTYEQYGLATRQIIYPLPKYGVIIGIIANITAEEQRKAKHDNMRREALERASRVIRDQMRVVQNVAGLLGESTAETKATLLELMEIMDESEAP</sequence>
<dbReference type="Gene3D" id="1.10.15.40">
    <property type="entry name" value="Electron transport complex subunit B, putative Fe-S cluster"/>
    <property type="match status" value="1"/>
</dbReference>
<evidence type="ECO:0000313" key="7">
    <source>
        <dbReference type="EMBL" id="TCL63800.1"/>
    </source>
</evidence>
<dbReference type="SUPFAM" id="SSF54862">
    <property type="entry name" value="4Fe-4S ferredoxins"/>
    <property type="match status" value="1"/>
</dbReference>
<proteinExistence type="predicted"/>
<dbReference type="SUPFAM" id="SSF55785">
    <property type="entry name" value="PYP-like sensor domain (PAS domain)"/>
    <property type="match status" value="1"/>
</dbReference>
<keyword evidence="4" id="KW-0411">Iron-sulfur</keyword>
<dbReference type="GO" id="GO:0006355">
    <property type="term" value="P:regulation of DNA-templated transcription"/>
    <property type="evidence" value="ECO:0007669"/>
    <property type="project" value="InterPro"/>
</dbReference>
<comment type="caution">
    <text evidence="7">The sequence shown here is derived from an EMBL/GenBank/DDBJ whole genome shotgun (WGS) entry which is preliminary data.</text>
</comment>
<dbReference type="PANTHER" id="PTHR11615">
    <property type="entry name" value="NITRATE, FORMATE, IRON DEHYDROGENASE"/>
    <property type="match status" value="1"/>
</dbReference>
<dbReference type="PROSITE" id="PS00198">
    <property type="entry name" value="4FE4S_FER_1"/>
    <property type="match status" value="1"/>
</dbReference>
<name>A0A4R1RDT7_HYDET</name>
<feature type="domain" description="4Fe-4S ferredoxin-type" evidence="5">
    <location>
        <begin position="31"/>
        <end position="60"/>
    </location>
</feature>
<evidence type="ECO:0000256" key="3">
    <source>
        <dbReference type="ARBA" id="ARBA00023004"/>
    </source>
</evidence>
<dbReference type="PROSITE" id="PS51379">
    <property type="entry name" value="4FE4S_FER_2"/>
    <property type="match status" value="2"/>
</dbReference>
<dbReference type="InterPro" id="IPR017896">
    <property type="entry name" value="4Fe4S_Fe-S-bd"/>
</dbReference>
<dbReference type="AlphaFoldDB" id="A0A4R1RDT7"/>
<dbReference type="GO" id="GO:0046872">
    <property type="term" value="F:metal ion binding"/>
    <property type="evidence" value="ECO:0007669"/>
    <property type="project" value="UniProtKB-KW"/>
</dbReference>
<dbReference type="Pfam" id="PF13237">
    <property type="entry name" value="Fer4_10"/>
    <property type="match status" value="1"/>
</dbReference>
<dbReference type="GO" id="GO:0051539">
    <property type="term" value="F:4 iron, 4 sulfur cluster binding"/>
    <property type="evidence" value="ECO:0007669"/>
    <property type="project" value="UniProtKB-KW"/>
</dbReference>
<evidence type="ECO:0000256" key="4">
    <source>
        <dbReference type="ARBA" id="ARBA00023014"/>
    </source>
</evidence>
<evidence type="ECO:0000259" key="6">
    <source>
        <dbReference type="PROSITE" id="PS51656"/>
    </source>
</evidence>
<dbReference type="EMBL" id="SLUN01000020">
    <property type="protein sequence ID" value="TCL63800.1"/>
    <property type="molecule type" value="Genomic_DNA"/>
</dbReference>